<dbReference type="InterPro" id="IPR040921">
    <property type="entry name" value="Peptidase_S66C"/>
</dbReference>
<dbReference type="Proteomes" id="UP000230713">
    <property type="component" value="Unassembled WGS sequence"/>
</dbReference>
<dbReference type="InterPro" id="IPR003507">
    <property type="entry name" value="S66_fam"/>
</dbReference>
<feature type="domain" description="LD-carboxypeptidase C-terminal" evidence="4">
    <location>
        <begin position="41"/>
        <end position="161"/>
    </location>
</feature>
<dbReference type="EMBL" id="PFIH01000005">
    <property type="protein sequence ID" value="PIX28311.1"/>
    <property type="molecule type" value="Genomic_DNA"/>
</dbReference>
<dbReference type="PANTHER" id="PTHR30237">
    <property type="entry name" value="MURAMOYLTETRAPEPTIDE CARBOXYPEPTIDASE"/>
    <property type="match status" value="1"/>
</dbReference>
<accession>A0A2H9N4L7</accession>
<dbReference type="GO" id="GO:0008236">
    <property type="term" value="F:serine-type peptidase activity"/>
    <property type="evidence" value="ECO:0007669"/>
    <property type="project" value="UniProtKB-KW"/>
</dbReference>
<dbReference type="InterPro" id="IPR027461">
    <property type="entry name" value="Carboxypeptidase_A_C_sf"/>
</dbReference>
<proteinExistence type="predicted"/>
<accession>A0A2H9M2V3</accession>
<evidence type="ECO:0000313" key="7">
    <source>
        <dbReference type="Proteomes" id="UP000230713"/>
    </source>
</evidence>
<evidence type="ECO:0000259" key="4">
    <source>
        <dbReference type="Pfam" id="PF17676"/>
    </source>
</evidence>
<gene>
    <name evidence="5" type="ORF">COS45_00335</name>
    <name evidence="6" type="ORF">COZ66_00065</name>
</gene>
<reference evidence="5" key="1">
    <citation type="submission" date="2017-09" db="EMBL/GenBank/DDBJ databases">
        <title>Depth-based differentiation of microbial function through sediment-hosted aquifers and enrichment of novel symbionts in the deep terrestrial subsurface.</title>
        <authorList>
            <person name="Probst A.J."/>
            <person name="Ladd B."/>
            <person name="Jarett J.K."/>
            <person name="Geller-Mcgrath D.E."/>
            <person name="Sieber C.M."/>
            <person name="Emerson J.B."/>
            <person name="Anantharaman K."/>
            <person name="Thomas B.C."/>
            <person name="Malmstrom R."/>
            <person name="Stieglmeier M."/>
            <person name="Klingl A."/>
            <person name="Woyke T."/>
            <person name="Ryan C.M."/>
            <person name="Banfield J.F."/>
        </authorList>
    </citation>
    <scope>NUCLEOTIDE SEQUENCE [LARGE SCALE GENOMIC DNA]</scope>
    <source>
        <strain evidence="5">CG03_land_8_20_14_0_80_31_114</strain>
        <strain evidence="6">CG_4_8_14_3_um_filter</strain>
    </source>
</reference>
<reference evidence="7 8" key="2">
    <citation type="submission" date="2017-09" db="EMBL/GenBank/DDBJ databases">
        <title>Depth-based differentiation of microbial function through sediment-hosted aquifers and enrichment of novel symbionts in the deep terrestrial subsurface.</title>
        <authorList>
            <person name="Probst A.J."/>
            <person name="Ladd B."/>
            <person name="Jarett J.K."/>
            <person name="Geller-Mcgrath D.E."/>
            <person name="Sieber C.M.K."/>
            <person name="Emerson J.B."/>
            <person name="Anantharaman K."/>
            <person name="Thomas B.C."/>
            <person name="Malmstrom R."/>
            <person name="Stieglmeier M."/>
            <person name="Klingl A."/>
            <person name="Woyke T."/>
            <person name="Ryan C.M."/>
            <person name="Banfield J.F."/>
        </authorList>
    </citation>
    <scope>NUCLEOTIDE SEQUENCE [LARGE SCALE GENOMIC DNA]</scope>
</reference>
<dbReference type="GO" id="GO:0004180">
    <property type="term" value="F:carboxypeptidase activity"/>
    <property type="evidence" value="ECO:0007669"/>
    <property type="project" value="UniProtKB-KW"/>
</dbReference>
<dbReference type="SUPFAM" id="SSF141986">
    <property type="entry name" value="LD-carboxypeptidase A C-terminal domain-like"/>
    <property type="match status" value="1"/>
</dbReference>
<dbReference type="Proteomes" id="UP000231449">
    <property type="component" value="Unassembled WGS sequence"/>
</dbReference>
<protein>
    <recommendedName>
        <fullName evidence="4">LD-carboxypeptidase C-terminal domain-containing protein</fullName>
    </recommendedName>
</protein>
<keyword evidence="3" id="KW-0720">Serine protease</keyword>
<dbReference type="PANTHER" id="PTHR30237:SF2">
    <property type="entry name" value="MUREIN TETRAPEPTIDE CARBOXYPEPTIDASE"/>
    <property type="match status" value="1"/>
</dbReference>
<name>A0A2H9M2V3_HUBC1</name>
<dbReference type="AlphaFoldDB" id="A0A2H9M2V3"/>
<dbReference type="Pfam" id="PF17676">
    <property type="entry name" value="Peptidase_S66C"/>
    <property type="match status" value="1"/>
</dbReference>
<evidence type="ECO:0000256" key="3">
    <source>
        <dbReference type="ARBA" id="ARBA00022825"/>
    </source>
</evidence>
<sequence length="177" mass="20064">MSEEDKMQQENYFKKALMSSKPIGELKAITEWECWRQGKAEGKLIGGNLNVLCLLMGTPYFPNLSEFNGAILFWEDICKELHVIDQMLYKLRLAGVFDRISGMLIGVPTEFEEKEYAELAPCFKDLVLASVEKYDFPIISNMDFGHSTLNMPLIIGLNAKMDADNTTLYITESACID</sequence>
<keyword evidence="2" id="KW-0645">Protease</keyword>
<evidence type="ECO:0000313" key="6">
    <source>
        <dbReference type="EMBL" id="PIX28311.1"/>
    </source>
</evidence>
<evidence type="ECO:0000313" key="5">
    <source>
        <dbReference type="EMBL" id="PIV13912.1"/>
    </source>
</evidence>
<dbReference type="GO" id="GO:0006508">
    <property type="term" value="P:proteolysis"/>
    <property type="evidence" value="ECO:0007669"/>
    <property type="project" value="UniProtKB-KW"/>
</dbReference>
<evidence type="ECO:0000256" key="1">
    <source>
        <dbReference type="ARBA" id="ARBA00022645"/>
    </source>
</evidence>
<dbReference type="EMBL" id="PEUT01000005">
    <property type="protein sequence ID" value="PIV13912.1"/>
    <property type="molecule type" value="Genomic_DNA"/>
</dbReference>
<evidence type="ECO:0000313" key="8">
    <source>
        <dbReference type="Proteomes" id="UP000231449"/>
    </source>
</evidence>
<keyword evidence="1" id="KW-0121">Carboxypeptidase</keyword>
<evidence type="ECO:0000256" key="2">
    <source>
        <dbReference type="ARBA" id="ARBA00022670"/>
    </source>
</evidence>
<dbReference type="Gene3D" id="3.50.30.60">
    <property type="entry name" value="LD-carboxypeptidase A C-terminal domain-like"/>
    <property type="match status" value="1"/>
</dbReference>
<keyword evidence="3" id="KW-0378">Hydrolase</keyword>
<organism evidence="5 7">
    <name type="scientific">Huberarchaeum crystalense</name>
    <dbReference type="NCBI Taxonomy" id="2014257"/>
    <lineage>
        <taxon>Archaea</taxon>
        <taxon>Candidatus Huberarchaeota</taxon>
        <taxon>Candidatus Huberarchaeia</taxon>
        <taxon>Candidatus Huberarchaeales</taxon>
        <taxon>Candidatus Huberarchaeaceae</taxon>
        <taxon>Candidatus Huberarchaeum</taxon>
    </lineage>
</organism>
<comment type="caution">
    <text evidence="5">The sequence shown here is derived from an EMBL/GenBank/DDBJ whole genome shotgun (WGS) entry which is preliminary data.</text>
</comment>